<organism evidence="1 2">
    <name type="scientific">Candidatus Methanomarinus sp</name>
    <dbReference type="NCBI Taxonomy" id="3386244"/>
    <lineage>
        <taxon>Archaea</taxon>
        <taxon>Methanobacteriati</taxon>
        <taxon>Methanobacteriota</taxon>
        <taxon>Stenosarchaea group</taxon>
        <taxon>Methanomicrobia</taxon>
        <taxon>Methanosarcinales</taxon>
        <taxon>ANME-2 cluster</taxon>
        <taxon>Candidatus Methanocomedenaceae</taxon>
        <taxon>Candidatus Methanomarinus</taxon>
    </lineage>
</organism>
<keyword evidence="1" id="KW-0808">Transferase</keyword>
<comment type="caution">
    <text evidence="1">The sequence shown here is derived from an EMBL/GenBank/DDBJ whole genome shotgun (WGS) entry which is preliminary data.</text>
</comment>
<accession>A0AC61SCX1</accession>
<name>A0AC61SCX1_9EURY</name>
<dbReference type="Proteomes" id="UP000315423">
    <property type="component" value="Unassembled WGS sequence"/>
</dbReference>
<feature type="non-terminal residue" evidence="1">
    <location>
        <position position="143"/>
    </location>
</feature>
<reference evidence="1" key="1">
    <citation type="submission" date="2018-09" db="EMBL/GenBank/DDBJ databases">
        <title>A genomic encyclopedia of anaerobic methanotrophic archaea.</title>
        <authorList>
            <person name="Skennerton C.T."/>
            <person name="Chadwick G.L."/>
            <person name="Laso-Perez R."/>
            <person name="Leu A.O."/>
            <person name="Speth D.R."/>
            <person name="Yu H."/>
            <person name="Morgan-Lang C."/>
            <person name="Hatzenpichler R."/>
            <person name="Goudeau D."/>
            <person name="Malmstrom R."/>
            <person name="Woyke T."/>
            <person name="Hallam S."/>
            <person name="Tyson G.W."/>
            <person name="Wegener G."/>
            <person name="Boetius A."/>
            <person name="Orphan V.J."/>
        </authorList>
    </citation>
    <scope>NUCLEOTIDE SEQUENCE</scope>
    <source>
        <strain evidence="1">CONS3730D10UFb2</strain>
    </source>
</reference>
<dbReference type="EMBL" id="QYBA01000016">
    <property type="protein sequence ID" value="TKY92453.1"/>
    <property type="molecule type" value="Genomic_DNA"/>
</dbReference>
<sequence>MNVRILGNTDLLPPGLQKIAKQTEYITRSYDNFYLNIALAYGGRQEIVDTARIIATKIHSGKLQLSDINENTISSHLYPSPTFSVPDVDLIIRTGGDERISNFLPWQASGNECAAYFCAPYWPEFRKIDFLRSIRTYQTRERE</sequence>
<evidence type="ECO:0000313" key="2">
    <source>
        <dbReference type="Proteomes" id="UP000315423"/>
    </source>
</evidence>
<gene>
    <name evidence="1" type="primary">uppS</name>
    <name evidence="1" type="ORF">C5S46_00580</name>
</gene>
<protein>
    <submittedName>
        <fullName evidence="1">Di-trans,poly-cis-decaprenylcistransferase</fullName>
        <ecNumber evidence="1">2.5.1.31</ecNumber>
    </submittedName>
</protein>
<evidence type="ECO:0000313" key="1">
    <source>
        <dbReference type="EMBL" id="TKY92453.1"/>
    </source>
</evidence>
<dbReference type="EC" id="2.5.1.31" evidence="1"/>
<proteinExistence type="predicted"/>